<comment type="subcellular location">
    <subcellularLocation>
        <location evidence="1">Cell membrane</location>
        <topology evidence="1">Multi-pass membrane protein</topology>
    </subcellularLocation>
</comment>
<sequence length="192" mass="20975">MKKDAKFYLKLFTSTLYLSSFTFGGGFVIIPLMKKKFVDEYKWIEEKEMFDLAAIAQSAPGAIAVNAAIIVGYRLAGVLGAMITIIGTVLPPLIILSIISVAYTAFRDSLIVKYILRGMQAGVAAVIIDVVISMASSLFKEKKLLPIMIMIGAFIATFILNINVIIIILTSGIMGAISIYYSKYIEKVGDLK</sequence>
<feature type="transmembrane region" description="Helical" evidence="7">
    <location>
        <begin position="7"/>
        <end position="32"/>
    </location>
</feature>
<protein>
    <submittedName>
        <fullName evidence="8">Chromate transporter</fullName>
    </submittedName>
</protein>
<dbReference type="PANTHER" id="PTHR43663:SF1">
    <property type="entry name" value="CHROMATE TRANSPORTER"/>
    <property type="match status" value="1"/>
</dbReference>
<feature type="transmembrane region" description="Helical" evidence="7">
    <location>
        <begin position="118"/>
        <end position="139"/>
    </location>
</feature>
<feature type="transmembrane region" description="Helical" evidence="7">
    <location>
        <begin position="151"/>
        <end position="181"/>
    </location>
</feature>
<proteinExistence type="inferred from homology"/>
<name>A0ABU7UMF6_9CLOT</name>
<keyword evidence="9" id="KW-1185">Reference proteome</keyword>
<dbReference type="RefSeq" id="WP_216246513.1">
    <property type="nucleotide sequence ID" value="NZ_JAZHFS010000005.1"/>
</dbReference>
<comment type="similarity">
    <text evidence="2">Belongs to the chromate ion transporter (CHR) (TC 2.A.51) family.</text>
</comment>
<evidence type="ECO:0000313" key="9">
    <source>
        <dbReference type="Proteomes" id="UP001498469"/>
    </source>
</evidence>
<evidence type="ECO:0000256" key="1">
    <source>
        <dbReference type="ARBA" id="ARBA00004651"/>
    </source>
</evidence>
<dbReference type="Pfam" id="PF02417">
    <property type="entry name" value="Chromate_transp"/>
    <property type="match status" value="1"/>
</dbReference>
<keyword evidence="3" id="KW-1003">Cell membrane</keyword>
<feature type="transmembrane region" description="Helical" evidence="7">
    <location>
        <begin position="78"/>
        <end position="106"/>
    </location>
</feature>
<keyword evidence="6 7" id="KW-0472">Membrane</keyword>
<dbReference type="InterPro" id="IPR003370">
    <property type="entry name" value="Chromate_transpt"/>
</dbReference>
<evidence type="ECO:0000256" key="7">
    <source>
        <dbReference type="SAM" id="Phobius"/>
    </source>
</evidence>
<evidence type="ECO:0000256" key="6">
    <source>
        <dbReference type="ARBA" id="ARBA00023136"/>
    </source>
</evidence>
<evidence type="ECO:0000256" key="5">
    <source>
        <dbReference type="ARBA" id="ARBA00022989"/>
    </source>
</evidence>
<organism evidence="8 9">
    <name type="scientific">Clostridium frigoriphilum</name>
    <dbReference type="NCBI Taxonomy" id="443253"/>
    <lineage>
        <taxon>Bacteria</taxon>
        <taxon>Bacillati</taxon>
        <taxon>Bacillota</taxon>
        <taxon>Clostridia</taxon>
        <taxon>Eubacteriales</taxon>
        <taxon>Clostridiaceae</taxon>
        <taxon>Clostridium</taxon>
    </lineage>
</organism>
<dbReference type="EMBL" id="JAZHFS010000005">
    <property type="protein sequence ID" value="MEF2112131.1"/>
    <property type="molecule type" value="Genomic_DNA"/>
</dbReference>
<gene>
    <name evidence="8" type="ORF">SJI18_07415</name>
</gene>
<keyword evidence="4 7" id="KW-0812">Transmembrane</keyword>
<reference evidence="8 9" key="1">
    <citation type="submission" date="2023-11" db="EMBL/GenBank/DDBJ databases">
        <title>Draft genome sequence of a psychrophilic Clostridium strain from permafrost water brine.</title>
        <authorList>
            <person name="Shcherbakova V.A."/>
            <person name="Trubitsyn V.E."/>
            <person name="Zakharyuk A.G."/>
        </authorList>
    </citation>
    <scope>NUCLEOTIDE SEQUENCE [LARGE SCALE GENOMIC DNA]</scope>
    <source>
        <strain evidence="8 9">14F</strain>
    </source>
</reference>
<dbReference type="PANTHER" id="PTHR43663">
    <property type="entry name" value="CHROMATE TRANSPORT PROTEIN-RELATED"/>
    <property type="match status" value="1"/>
</dbReference>
<comment type="caution">
    <text evidence="8">The sequence shown here is derived from an EMBL/GenBank/DDBJ whole genome shotgun (WGS) entry which is preliminary data.</text>
</comment>
<evidence type="ECO:0000313" key="8">
    <source>
        <dbReference type="EMBL" id="MEF2112131.1"/>
    </source>
</evidence>
<evidence type="ECO:0000256" key="4">
    <source>
        <dbReference type="ARBA" id="ARBA00022692"/>
    </source>
</evidence>
<evidence type="ECO:0000256" key="3">
    <source>
        <dbReference type="ARBA" id="ARBA00022475"/>
    </source>
</evidence>
<dbReference type="InterPro" id="IPR052518">
    <property type="entry name" value="CHR_Transporter"/>
</dbReference>
<dbReference type="Proteomes" id="UP001498469">
    <property type="component" value="Unassembled WGS sequence"/>
</dbReference>
<accession>A0ABU7UMF6</accession>
<keyword evidence="5 7" id="KW-1133">Transmembrane helix</keyword>
<evidence type="ECO:0000256" key="2">
    <source>
        <dbReference type="ARBA" id="ARBA00005262"/>
    </source>
</evidence>